<protein>
    <submittedName>
        <fullName evidence="1">Phenazine biosynthesis-like domain-containing protein 2</fullName>
    </submittedName>
</protein>
<name>A0A2Z7A789_9LAMI</name>
<reference evidence="1 2" key="1">
    <citation type="journal article" date="2015" name="Proc. Natl. Acad. Sci. U.S.A.">
        <title>The resurrection genome of Boea hygrometrica: A blueprint for survival of dehydration.</title>
        <authorList>
            <person name="Xiao L."/>
            <person name="Yang G."/>
            <person name="Zhang L."/>
            <person name="Yang X."/>
            <person name="Zhao S."/>
            <person name="Ji Z."/>
            <person name="Zhou Q."/>
            <person name="Hu M."/>
            <person name="Wang Y."/>
            <person name="Chen M."/>
            <person name="Xu Y."/>
            <person name="Jin H."/>
            <person name="Xiao X."/>
            <person name="Hu G."/>
            <person name="Bao F."/>
            <person name="Hu Y."/>
            <person name="Wan P."/>
            <person name="Li L."/>
            <person name="Deng X."/>
            <person name="Kuang T."/>
            <person name="Xiang C."/>
            <person name="Zhu J.K."/>
            <person name="Oliver M.J."/>
            <person name="He Y."/>
        </authorList>
    </citation>
    <scope>NUCLEOTIDE SEQUENCE [LARGE SCALE GENOMIC DNA]</scope>
    <source>
        <strain evidence="2">cv. XS01</strain>
    </source>
</reference>
<proteinExistence type="predicted"/>
<dbReference type="PANTHER" id="PTHR13774:SF32">
    <property type="entry name" value="ANTISENSE-ENHANCING SEQUENCE 1"/>
    <property type="match status" value="1"/>
</dbReference>
<dbReference type="Gene3D" id="3.10.310.10">
    <property type="entry name" value="Diaminopimelate Epimerase, Chain A, domain 1"/>
    <property type="match status" value="1"/>
</dbReference>
<evidence type="ECO:0000313" key="2">
    <source>
        <dbReference type="Proteomes" id="UP000250235"/>
    </source>
</evidence>
<organism evidence="1 2">
    <name type="scientific">Dorcoceras hygrometricum</name>
    <dbReference type="NCBI Taxonomy" id="472368"/>
    <lineage>
        <taxon>Eukaryota</taxon>
        <taxon>Viridiplantae</taxon>
        <taxon>Streptophyta</taxon>
        <taxon>Embryophyta</taxon>
        <taxon>Tracheophyta</taxon>
        <taxon>Spermatophyta</taxon>
        <taxon>Magnoliopsida</taxon>
        <taxon>eudicotyledons</taxon>
        <taxon>Gunneridae</taxon>
        <taxon>Pentapetalae</taxon>
        <taxon>asterids</taxon>
        <taxon>lamiids</taxon>
        <taxon>Lamiales</taxon>
        <taxon>Gesneriaceae</taxon>
        <taxon>Didymocarpoideae</taxon>
        <taxon>Trichosporeae</taxon>
        <taxon>Loxocarpinae</taxon>
        <taxon>Dorcoceras</taxon>
    </lineage>
</organism>
<accession>A0A2Z7A789</accession>
<gene>
    <name evidence="1" type="ORF">F511_04315</name>
</gene>
<sequence length="150" mass="16498">MQAIARWTNLSETAFLLAPSDPGADYRVRIFTTGGELPFAGHPTLGTAHAFRESGCRPRRPGRLVQQCGVGLVELAERAPDRWAFAAPLRASGRCLRSMAPCWPARWAAPRSIPPLPHARSTTVRRGCSCAWRAPPTASRCNPTTPRWLR</sequence>
<dbReference type="OrthoDB" id="75169at2759"/>
<dbReference type="Pfam" id="PF02567">
    <property type="entry name" value="PhzC-PhzF"/>
    <property type="match status" value="1"/>
</dbReference>
<dbReference type="PANTHER" id="PTHR13774">
    <property type="entry name" value="PHENAZINE BIOSYNTHESIS PROTEIN"/>
    <property type="match status" value="1"/>
</dbReference>
<dbReference type="SUPFAM" id="SSF54506">
    <property type="entry name" value="Diaminopimelate epimerase-like"/>
    <property type="match status" value="1"/>
</dbReference>
<dbReference type="EMBL" id="KV020185">
    <property type="protein sequence ID" value="KZV14790.1"/>
    <property type="molecule type" value="Genomic_DNA"/>
</dbReference>
<keyword evidence="2" id="KW-1185">Reference proteome</keyword>
<evidence type="ECO:0000313" key="1">
    <source>
        <dbReference type="EMBL" id="KZV14790.1"/>
    </source>
</evidence>
<dbReference type="InterPro" id="IPR003719">
    <property type="entry name" value="Phenazine_PhzF-like"/>
</dbReference>
<dbReference type="AlphaFoldDB" id="A0A2Z7A789"/>
<dbReference type="GO" id="GO:0016853">
    <property type="term" value="F:isomerase activity"/>
    <property type="evidence" value="ECO:0007669"/>
    <property type="project" value="TreeGrafter"/>
</dbReference>
<dbReference type="GO" id="GO:0005737">
    <property type="term" value="C:cytoplasm"/>
    <property type="evidence" value="ECO:0007669"/>
    <property type="project" value="TreeGrafter"/>
</dbReference>
<dbReference type="Proteomes" id="UP000250235">
    <property type="component" value="Unassembled WGS sequence"/>
</dbReference>